<name>A0ACB8DKT4_DERSI</name>
<proteinExistence type="predicted"/>
<evidence type="ECO:0000313" key="2">
    <source>
        <dbReference type="Proteomes" id="UP000821865"/>
    </source>
</evidence>
<evidence type="ECO:0000313" key="1">
    <source>
        <dbReference type="EMBL" id="KAH7971276.1"/>
    </source>
</evidence>
<keyword evidence="2" id="KW-1185">Reference proteome</keyword>
<protein>
    <submittedName>
        <fullName evidence="1">Uncharacterized protein</fullName>
    </submittedName>
</protein>
<dbReference type="EMBL" id="CM023480">
    <property type="protein sequence ID" value="KAH7971276.1"/>
    <property type="molecule type" value="Genomic_DNA"/>
</dbReference>
<accession>A0ACB8DKT4</accession>
<gene>
    <name evidence="1" type="ORF">HPB49_020829</name>
</gene>
<sequence>MLFEECRVRGGYVCVALAQDLHGCDIDAVVVSYNADNVKSSVSCLLDDVIYHLFELLSCAPLCEEVSNRNFVLSMEASEQEAQNRIAKVSVSEFGVRWSSSDPMSTSPTKASLCLCAAAFLRFLFEFTRVHSPPREMWTGSAAPSFVD</sequence>
<reference evidence="1" key="1">
    <citation type="submission" date="2020-05" db="EMBL/GenBank/DDBJ databases">
        <title>Large-scale comparative analyses of tick genomes elucidate their genetic diversity and vector capacities.</title>
        <authorList>
            <person name="Jia N."/>
            <person name="Wang J."/>
            <person name="Shi W."/>
            <person name="Du L."/>
            <person name="Sun Y."/>
            <person name="Zhan W."/>
            <person name="Jiang J."/>
            <person name="Wang Q."/>
            <person name="Zhang B."/>
            <person name="Ji P."/>
            <person name="Sakyi L.B."/>
            <person name="Cui X."/>
            <person name="Yuan T."/>
            <person name="Jiang B."/>
            <person name="Yang W."/>
            <person name="Lam T.T.-Y."/>
            <person name="Chang Q."/>
            <person name="Ding S."/>
            <person name="Wang X."/>
            <person name="Zhu J."/>
            <person name="Ruan X."/>
            <person name="Zhao L."/>
            <person name="Wei J."/>
            <person name="Que T."/>
            <person name="Du C."/>
            <person name="Cheng J."/>
            <person name="Dai P."/>
            <person name="Han X."/>
            <person name="Huang E."/>
            <person name="Gao Y."/>
            <person name="Liu J."/>
            <person name="Shao H."/>
            <person name="Ye R."/>
            <person name="Li L."/>
            <person name="Wei W."/>
            <person name="Wang X."/>
            <person name="Wang C."/>
            <person name="Yang T."/>
            <person name="Huo Q."/>
            <person name="Li W."/>
            <person name="Guo W."/>
            <person name="Chen H."/>
            <person name="Zhou L."/>
            <person name="Ni X."/>
            <person name="Tian J."/>
            <person name="Zhou Y."/>
            <person name="Sheng Y."/>
            <person name="Liu T."/>
            <person name="Pan Y."/>
            <person name="Xia L."/>
            <person name="Li J."/>
            <person name="Zhao F."/>
            <person name="Cao W."/>
        </authorList>
    </citation>
    <scope>NUCLEOTIDE SEQUENCE</scope>
    <source>
        <strain evidence="1">Dsil-2018</strain>
    </source>
</reference>
<organism evidence="1 2">
    <name type="scientific">Dermacentor silvarum</name>
    <name type="common">Tick</name>
    <dbReference type="NCBI Taxonomy" id="543639"/>
    <lineage>
        <taxon>Eukaryota</taxon>
        <taxon>Metazoa</taxon>
        <taxon>Ecdysozoa</taxon>
        <taxon>Arthropoda</taxon>
        <taxon>Chelicerata</taxon>
        <taxon>Arachnida</taxon>
        <taxon>Acari</taxon>
        <taxon>Parasitiformes</taxon>
        <taxon>Ixodida</taxon>
        <taxon>Ixodoidea</taxon>
        <taxon>Ixodidae</taxon>
        <taxon>Rhipicephalinae</taxon>
        <taxon>Dermacentor</taxon>
    </lineage>
</organism>
<comment type="caution">
    <text evidence="1">The sequence shown here is derived from an EMBL/GenBank/DDBJ whole genome shotgun (WGS) entry which is preliminary data.</text>
</comment>
<dbReference type="Proteomes" id="UP000821865">
    <property type="component" value="Chromosome 11"/>
</dbReference>